<dbReference type="RefSeq" id="XP_027428432.1">
    <property type="nucleotide sequence ID" value="XM_027572631.1"/>
</dbReference>
<keyword evidence="12" id="KW-1185">Reference proteome</keyword>
<evidence type="ECO:0000259" key="11">
    <source>
        <dbReference type="PROSITE" id="PS50166"/>
    </source>
</evidence>
<dbReference type="Pfam" id="PF13513">
    <property type="entry name" value="HEAT_EZ"/>
    <property type="match status" value="1"/>
</dbReference>
<dbReference type="GO" id="GO:0005737">
    <property type="term" value="C:cytoplasm"/>
    <property type="evidence" value="ECO:0007669"/>
    <property type="project" value="UniProtKB-SubCell"/>
</dbReference>
<dbReference type="GO" id="GO:0031267">
    <property type="term" value="F:small GTPase binding"/>
    <property type="evidence" value="ECO:0007669"/>
    <property type="project" value="InterPro"/>
</dbReference>
<sequence>MEPARLEQILRELLLPDTARIRRATEQLQTALRDPAALPALCDLLASAADPQIRQFAAVLIRRRLSTRWRRLAAEHRESLKSLVLTALQRETEHSVSLSLAQLSATIFRKEGLEAWPQLMQLLQHSTHSPHIPEREMGLLLLSVVVTSRPEAFQPHHRELLRLLNETLGEVGSPGLLFYSLRTLTSIAPYLSTDDVPLARMLVPKLIVAVQTLIPIDEAKACEAVEALDELLESEVPIITSHLSEVLAFCLEVARNVALGDAIRVRILSCLTFLVKVKSKALLKNRLLPPLLHTLFPIMAAEPSLGQLDPEDQGSEEEEPEVGLVGEAPKHFAVQVVDMLALHLPPEKLCPLLMPMLEEALRSERPYQRKAGLLVLAVLSDGAGDHIRQRLLPPLLQIVCKGLEDPAQVVRNAALFALGQFSENLQPHISSYSGEVMPLLLAYLKSVPPGHTNHLAKACYALENFVENLGPKVQPYLPELMECMLQPLRNPSSPRAKELAVSALGAIATAAQASLLPYFPTIMEHLRGFLLPGHEDLQPVQIQSLETLGVLARAVGEPMRPLAEECCQLGLGLCDQVDDPDLRRCTYSLFAALSGLMGEGLAPHLPQITTLMLLSLRSTEGIVPQYDGSSSFLLFDDESEGEEEEELMDKDEEDEEDSEISGYSVENAFFDEKEDACAALGEISVNSSVAFLPYMESVFEEVFKLLECPHPDVRKAAHEALGQFCCALHKACQSCPSGGSTAALQAALARVVPSYVQAVSGERERQVVMAVLEALTGVLRGCGPLALQPPGRLAELCGVLKAVLQRKTACQDTDAEEEEEEEGEQAECDAMLLEHAGEAIPALAAAAGGDAFAPFFASFLPLLLCKMGCTVAEKSFAVGTLAESIQGLGGTSAQFVSRLLPVLLSTAREADPEVRSNAVFGLGVLAEHGGRPAQEYFPKLLGLLLPLLARERHDRVRDNICGALARLLMASPMRKPEPQVLAALLHALPLKEDLEEWVTIGHLFSFLYQSSPDQVVDVAPELLRICSLIVAENKIPPVLPDLSLSALHPDTRASLLQLLTFLARQHTDSFHSALGSLPGDKAQELQAALGLT</sequence>
<organism evidence="12 13">
    <name type="scientific">Zalophus californianus</name>
    <name type="common">California sealion</name>
    <dbReference type="NCBI Taxonomy" id="9704"/>
    <lineage>
        <taxon>Eukaryota</taxon>
        <taxon>Metazoa</taxon>
        <taxon>Chordata</taxon>
        <taxon>Craniata</taxon>
        <taxon>Vertebrata</taxon>
        <taxon>Euteleostomi</taxon>
        <taxon>Mammalia</taxon>
        <taxon>Eutheria</taxon>
        <taxon>Laurasiatheria</taxon>
        <taxon>Carnivora</taxon>
        <taxon>Caniformia</taxon>
        <taxon>Pinnipedia</taxon>
        <taxon>Otariidae</taxon>
        <taxon>Zalophus</taxon>
    </lineage>
</organism>
<evidence type="ECO:0000256" key="7">
    <source>
        <dbReference type="ARBA" id="ARBA00022927"/>
    </source>
</evidence>
<dbReference type="InterPro" id="IPR057672">
    <property type="entry name" value="TPR_IPO4/5"/>
</dbReference>
<dbReference type="AlphaFoldDB" id="A0A6J2BDS1"/>
<dbReference type="Gene3D" id="1.25.10.10">
    <property type="entry name" value="Leucine-rich Repeat Variant"/>
    <property type="match status" value="1"/>
</dbReference>
<evidence type="ECO:0000256" key="1">
    <source>
        <dbReference type="ARBA" id="ARBA00004259"/>
    </source>
</evidence>
<dbReference type="SMART" id="SM00913">
    <property type="entry name" value="IBN_N"/>
    <property type="match status" value="1"/>
</dbReference>
<comment type="similarity">
    <text evidence="3">Belongs to the importin beta family. Importin beta-1 subfamily.</text>
</comment>
<dbReference type="Proteomes" id="UP000515165">
    <property type="component" value="Chromosome 6"/>
</dbReference>
<dbReference type="InterPro" id="IPR034085">
    <property type="entry name" value="TOG"/>
</dbReference>
<dbReference type="SMART" id="SM01349">
    <property type="entry name" value="TOG"/>
    <property type="match status" value="1"/>
</dbReference>
<reference evidence="13" key="1">
    <citation type="submission" date="2025-08" db="UniProtKB">
        <authorList>
            <consortium name="RefSeq"/>
        </authorList>
    </citation>
    <scope>IDENTIFICATION</scope>
    <source>
        <tissue evidence="13">Blood</tissue>
    </source>
</reference>
<dbReference type="InterPro" id="IPR011989">
    <property type="entry name" value="ARM-like"/>
</dbReference>
<feature type="repeat" description="HEAT" evidence="9">
    <location>
        <begin position="899"/>
        <end position="935"/>
    </location>
</feature>
<feature type="region of interest" description="Disordered" evidence="10">
    <location>
        <begin position="638"/>
        <end position="659"/>
    </location>
</feature>
<dbReference type="SMART" id="SM00185">
    <property type="entry name" value="ARM"/>
    <property type="match status" value="3"/>
</dbReference>
<evidence type="ECO:0000256" key="2">
    <source>
        <dbReference type="ARBA" id="ARBA00004496"/>
    </source>
</evidence>
<keyword evidence="7" id="KW-0653">Protein transport</keyword>
<name>A0A6J2BDS1_ZALCA</name>
<evidence type="ECO:0000313" key="13">
    <source>
        <dbReference type="RefSeq" id="XP_027428432.1"/>
    </source>
</evidence>
<evidence type="ECO:0000256" key="3">
    <source>
        <dbReference type="ARBA" id="ARBA00010907"/>
    </source>
</evidence>
<dbReference type="Pfam" id="PF03810">
    <property type="entry name" value="IBN_N"/>
    <property type="match status" value="1"/>
</dbReference>
<dbReference type="Pfam" id="PF25780">
    <property type="entry name" value="TPR_IPO5"/>
    <property type="match status" value="1"/>
</dbReference>
<dbReference type="InterPro" id="IPR000225">
    <property type="entry name" value="Armadillo"/>
</dbReference>
<accession>A0A6J2BDS1</accession>
<dbReference type="SUPFAM" id="SSF48371">
    <property type="entry name" value="ARM repeat"/>
    <property type="match status" value="2"/>
</dbReference>
<dbReference type="PROSITE" id="PS50077">
    <property type="entry name" value="HEAT_REPEAT"/>
    <property type="match status" value="1"/>
</dbReference>
<dbReference type="InterPro" id="IPR058584">
    <property type="entry name" value="IMB1_TNPO1-like_TPR"/>
</dbReference>
<feature type="domain" description="Importin N-terminal" evidence="11">
    <location>
        <begin position="24"/>
        <end position="90"/>
    </location>
</feature>
<dbReference type="Pfam" id="PF25574">
    <property type="entry name" value="TPR_IMB1"/>
    <property type="match status" value="1"/>
</dbReference>
<dbReference type="GO" id="GO:0005635">
    <property type="term" value="C:nuclear envelope"/>
    <property type="evidence" value="ECO:0007669"/>
    <property type="project" value="UniProtKB-SubCell"/>
</dbReference>
<dbReference type="InterPro" id="IPR040122">
    <property type="entry name" value="Importin_beta"/>
</dbReference>
<dbReference type="InterPro" id="IPR021133">
    <property type="entry name" value="HEAT_type_2"/>
</dbReference>
<keyword evidence="6" id="KW-0677">Repeat</keyword>
<keyword evidence="8" id="KW-0539">Nucleus</keyword>
<evidence type="ECO:0000256" key="8">
    <source>
        <dbReference type="ARBA" id="ARBA00023242"/>
    </source>
</evidence>
<dbReference type="PROSITE" id="PS50166">
    <property type="entry name" value="IMPORTIN_B_NT"/>
    <property type="match status" value="1"/>
</dbReference>
<dbReference type="InterPro" id="IPR001494">
    <property type="entry name" value="Importin-beta_N"/>
</dbReference>
<dbReference type="InterPro" id="IPR016024">
    <property type="entry name" value="ARM-type_fold"/>
</dbReference>
<keyword evidence="5" id="KW-0963">Cytoplasm</keyword>
<evidence type="ECO:0000256" key="4">
    <source>
        <dbReference type="ARBA" id="ARBA00022448"/>
    </source>
</evidence>
<evidence type="ECO:0000256" key="9">
    <source>
        <dbReference type="PROSITE-ProRule" id="PRU00103"/>
    </source>
</evidence>
<dbReference type="CTD" id="79711"/>
<comment type="subcellular location">
    <subcellularLocation>
        <location evidence="2">Cytoplasm</location>
    </subcellularLocation>
    <subcellularLocation>
        <location evidence="1">Nucleus envelope</location>
    </subcellularLocation>
</comment>
<evidence type="ECO:0000256" key="6">
    <source>
        <dbReference type="ARBA" id="ARBA00022737"/>
    </source>
</evidence>
<protein>
    <submittedName>
        <fullName evidence="13">Importin-4 isoform X2</fullName>
    </submittedName>
</protein>
<dbReference type="GO" id="GO:0006606">
    <property type="term" value="P:protein import into nucleus"/>
    <property type="evidence" value="ECO:0007669"/>
    <property type="project" value="InterPro"/>
</dbReference>
<gene>
    <name evidence="13" type="primary">IPO4</name>
</gene>
<evidence type="ECO:0000256" key="5">
    <source>
        <dbReference type="ARBA" id="ARBA00022490"/>
    </source>
</evidence>
<evidence type="ECO:0000313" key="12">
    <source>
        <dbReference type="Proteomes" id="UP000515165"/>
    </source>
</evidence>
<dbReference type="PANTHER" id="PTHR10527">
    <property type="entry name" value="IMPORTIN BETA"/>
    <property type="match status" value="1"/>
</dbReference>
<dbReference type="GeneID" id="113910420"/>
<evidence type="ECO:0000256" key="10">
    <source>
        <dbReference type="SAM" id="MobiDB-lite"/>
    </source>
</evidence>
<proteinExistence type="inferred from homology"/>
<keyword evidence="4" id="KW-0813">Transport</keyword>